<accession>A0A928GJ93</accession>
<dbReference type="InterPro" id="IPR024079">
    <property type="entry name" value="MetalloPept_cat_dom_sf"/>
</dbReference>
<gene>
    <name evidence="1" type="ORF">E7102_09975</name>
</gene>
<evidence type="ECO:0008006" key="3">
    <source>
        <dbReference type="Google" id="ProtNLM"/>
    </source>
</evidence>
<sequence length="448" mass="50166">MKKNILYGLSVAIMLISCNSDELLINQDGNRAIETMIQSDLEGLVSMGFDTLDYHKIGDFYVVEGDIMIHKDNLQRKVVTRQFHTTNTVTSGQYITIGVNNYNLLPAWANTLSVVAYIYSQYTGLAVKFVGVNTNADIVVSKQSMGDYTCAMGEFPGTNGKPGKNIYINSTFFQNIDSFLSTDEKVFLLMHEMGHNLGLRHSDCMVNGEGDGGYGRIQISGTPYNDLNSFMKSASCGYSWTSMPEYDELTLSTLFPEVEHAIHFYNTYLPDDHFLVSIEGHKLDRSIFPVNNTYAFRGWRNDPSLNSIFDYNTPIYTDRTLYPAWETKGSLISKLASSYNGHVADSFTLSSPAVVTLTVTITRGLNTWEELINDGETYADIVGSDYTEQINIVDHVSISSTQTEFTYTKSIVLNPGTYYINAYLTTNYGQQDIVSGRHGHVQISAEYY</sequence>
<comment type="caution">
    <text evidence="1">The sequence shown here is derived from an EMBL/GenBank/DDBJ whole genome shotgun (WGS) entry which is preliminary data.</text>
</comment>
<proteinExistence type="predicted"/>
<dbReference type="GO" id="GO:0008237">
    <property type="term" value="F:metallopeptidase activity"/>
    <property type="evidence" value="ECO:0007669"/>
    <property type="project" value="InterPro"/>
</dbReference>
<dbReference type="SUPFAM" id="SSF55486">
    <property type="entry name" value="Metalloproteases ('zincins'), catalytic domain"/>
    <property type="match status" value="1"/>
</dbReference>
<dbReference type="PROSITE" id="PS51257">
    <property type="entry name" value="PROKAR_LIPOPROTEIN"/>
    <property type="match status" value="1"/>
</dbReference>
<reference evidence="1" key="1">
    <citation type="submission" date="2019-04" db="EMBL/GenBank/DDBJ databases">
        <title>Evolution of Biomass-Degrading Anaerobic Consortia Revealed by Metagenomics.</title>
        <authorList>
            <person name="Peng X."/>
        </authorList>
    </citation>
    <scope>NUCLEOTIDE SEQUENCE</scope>
    <source>
        <strain evidence="1">SIG141</strain>
    </source>
</reference>
<dbReference type="Gene3D" id="3.40.390.10">
    <property type="entry name" value="Collagenase (Catalytic Domain)"/>
    <property type="match status" value="1"/>
</dbReference>
<dbReference type="Pfam" id="PF12388">
    <property type="entry name" value="Peptidase_M57"/>
    <property type="match status" value="1"/>
</dbReference>
<dbReference type="Proteomes" id="UP000763088">
    <property type="component" value="Unassembled WGS sequence"/>
</dbReference>
<dbReference type="InterPro" id="IPR024653">
    <property type="entry name" value="Peptidase_M10/M27/M57"/>
</dbReference>
<organism evidence="1 2">
    <name type="scientific">Xylanibacter ruminicola</name>
    <name type="common">Prevotella ruminicola</name>
    <dbReference type="NCBI Taxonomy" id="839"/>
    <lineage>
        <taxon>Bacteria</taxon>
        <taxon>Pseudomonadati</taxon>
        <taxon>Bacteroidota</taxon>
        <taxon>Bacteroidia</taxon>
        <taxon>Bacteroidales</taxon>
        <taxon>Prevotellaceae</taxon>
        <taxon>Xylanibacter</taxon>
    </lineage>
</organism>
<dbReference type="EMBL" id="SUYD01000012">
    <property type="protein sequence ID" value="MBE6266780.1"/>
    <property type="molecule type" value="Genomic_DNA"/>
</dbReference>
<protein>
    <recommendedName>
        <fullName evidence="3">Dual-action HEIGH metallo-peptidase</fullName>
    </recommendedName>
</protein>
<dbReference type="AlphaFoldDB" id="A0A928GJ93"/>
<evidence type="ECO:0000313" key="2">
    <source>
        <dbReference type="Proteomes" id="UP000763088"/>
    </source>
</evidence>
<name>A0A928GJ93_XYLRU</name>
<evidence type="ECO:0000313" key="1">
    <source>
        <dbReference type="EMBL" id="MBE6266780.1"/>
    </source>
</evidence>